<dbReference type="InterPro" id="IPR000432">
    <property type="entry name" value="DNA_mismatch_repair_MutS_C"/>
</dbReference>
<dbReference type="Gene3D" id="1.10.1420.10">
    <property type="match status" value="1"/>
</dbReference>
<dbReference type="KEGG" id="chih:GWR21_01965"/>
<proteinExistence type="predicted"/>
<dbReference type="Pfam" id="PF00488">
    <property type="entry name" value="MutS_V"/>
    <property type="match status" value="1"/>
</dbReference>
<keyword evidence="6" id="KW-1185">Reference proteome</keyword>
<dbReference type="InterPro" id="IPR027417">
    <property type="entry name" value="P-loop_NTPase"/>
</dbReference>
<keyword evidence="3" id="KW-0238">DNA-binding</keyword>
<organism evidence="5 6">
    <name type="scientific">Chitinophaga agri</name>
    <dbReference type="NCBI Taxonomy" id="2703787"/>
    <lineage>
        <taxon>Bacteria</taxon>
        <taxon>Pseudomonadati</taxon>
        <taxon>Bacteroidota</taxon>
        <taxon>Chitinophagia</taxon>
        <taxon>Chitinophagales</taxon>
        <taxon>Chitinophagaceae</taxon>
        <taxon>Chitinophaga</taxon>
    </lineage>
</organism>
<dbReference type="Gene3D" id="3.40.50.300">
    <property type="entry name" value="P-loop containing nucleotide triphosphate hydrolases"/>
    <property type="match status" value="1"/>
</dbReference>
<gene>
    <name evidence="5" type="ORF">GWR21_01965</name>
</gene>
<reference evidence="5 6" key="1">
    <citation type="submission" date="2020-01" db="EMBL/GenBank/DDBJ databases">
        <title>Complete genome sequence of Chitinophaga sp. H33E-04 isolated from quinoa roots.</title>
        <authorList>
            <person name="Weon H.-Y."/>
            <person name="Lee S.A."/>
        </authorList>
    </citation>
    <scope>NUCLEOTIDE SEQUENCE [LARGE SCALE GENOMIC DNA]</scope>
    <source>
        <strain evidence="5 6">H33E-04</strain>
    </source>
</reference>
<evidence type="ECO:0000313" key="6">
    <source>
        <dbReference type="Proteomes" id="UP000476411"/>
    </source>
</evidence>
<dbReference type="AlphaFoldDB" id="A0A6B9Z840"/>
<feature type="domain" description="DNA mismatch repair proteins mutS family" evidence="4">
    <location>
        <begin position="259"/>
        <end position="448"/>
    </location>
</feature>
<sequence length="450" mass="50492">MSLMTDKQTLTDLNIFGKSGTNGGIYAIFDRTHTRGGSALLEEMFRNPLSEAAAINARSTTIRSFGTAGVSFPYDAVWFDGAEQYLQHTDERSRLSDQQDNLGRKLNQLIAGDNAYKAIEKGVECLIAILQTTLRFADSVRQQMAATPYSEELTAIEQLLKEAELQSLLHEPAKHKLPFAKVAEYDKILRFRQREVMKRLLYLLYQTDVYISVARIAAEKKFAFPNALPREQQTVLLEDFYHPSLTTPVTNTITITPSSNVIFLTGANMAGKSTFMKALGICMYLGQMGFPVPASRMEFSVRDGIFTTINLPDNLSMGASHFYAEVLRIKNVARELSRDKYLFVIFDELFRGTNVKDAHEATIAVTSAIARRKNCMFMVSTHIIEAGEVLRAQCENINFVFLPTLMDGNKPVYTHKLQSGITADRHGMVIIRNEGILDILARKKTVKTNT</sequence>
<dbReference type="InterPro" id="IPR045076">
    <property type="entry name" value="MutS"/>
</dbReference>
<dbReference type="InterPro" id="IPR007696">
    <property type="entry name" value="DNA_mismatch_repair_MutS_core"/>
</dbReference>
<keyword evidence="2" id="KW-0067">ATP-binding</keyword>
<name>A0A6B9Z840_9BACT</name>
<dbReference type="EMBL" id="CP048113">
    <property type="protein sequence ID" value="QHS58400.1"/>
    <property type="molecule type" value="Genomic_DNA"/>
</dbReference>
<dbReference type="PANTHER" id="PTHR11361:SF99">
    <property type="entry name" value="DNA MISMATCH REPAIR PROTEIN"/>
    <property type="match status" value="1"/>
</dbReference>
<evidence type="ECO:0000259" key="4">
    <source>
        <dbReference type="SMART" id="SM00534"/>
    </source>
</evidence>
<dbReference type="GO" id="GO:0140664">
    <property type="term" value="F:ATP-dependent DNA damage sensor activity"/>
    <property type="evidence" value="ECO:0007669"/>
    <property type="project" value="InterPro"/>
</dbReference>
<dbReference type="SUPFAM" id="SSF48334">
    <property type="entry name" value="DNA repair protein MutS, domain III"/>
    <property type="match status" value="1"/>
</dbReference>
<dbReference type="GO" id="GO:0006298">
    <property type="term" value="P:mismatch repair"/>
    <property type="evidence" value="ECO:0007669"/>
    <property type="project" value="InterPro"/>
</dbReference>
<evidence type="ECO:0000313" key="5">
    <source>
        <dbReference type="EMBL" id="QHS58400.1"/>
    </source>
</evidence>
<dbReference type="InterPro" id="IPR036187">
    <property type="entry name" value="DNA_mismatch_repair_MutS_sf"/>
</dbReference>
<dbReference type="Pfam" id="PF05192">
    <property type="entry name" value="MutS_III"/>
    <property type="match status" value="1"/>
</dbReference>
<dbReference type="SMART" id="SM00534">
    <property type="entry name" value="MUTSac"/>
    <property type="match status" value="1"/>
</dbReference>
<evidence type="ECO:0000256" key="2">
    <source>
        <dbReference type="ARBA" id="ARBA00022840"/>
    </source>
</evidence>
<evidence type="ECO:0000256" key="3">
    <source>
        <dbReference type="ARBA" id="ARBA00023125"/>
    </source>
</evidence>
<protein>
    <submittedName>
        <fullName evidence="5">DNA mismatch repair protein</fullName>
    </submittedName>
</protein>
<dbReference type="PANTHER" id="PTHR11361">
    <property type="entry name" value="DNA MISMATCH REPAIR PROTEIN MUTS FAMILY MEMBER"/>
    <property type="match status" value="1"/>
</dbReference>
<dbReference type="GO" id="GO:0030983">
    <property type="term" value="F:mismatched DNA binding"/>
    <property type="evidence" value="ECO:0007669"/>
    <property type="project" value="InterPro"/>
</dbReference>
<dbReference type="RefSeq" id="WP_162330103.1">
    <property type="nucleotide sequence ID" value="NZ_CP048113.1"/>
</dbReference>
<evidence type="ECO:0000256" key="1">
    <source>
        <dbReference type="ARBA" id="ARBA00022741"/>
    </source>
</evidence>
<dbReference type="SUPFAM" id="SSF52540">
    <property type="entry name" value="P-loop containing nucleoside triphosphate hydrolases"/>
    <property type="match status" value="1"/>
</dbReference>
<dbReference type="GO" id="GO:0005829">
    <property type="term" value="C:cytosol"/>
    <property type="evidence" value="ECO:0007669"/>
    <property type="project" value="TreeGrafter"/>
</dbReference>
<accession>A0A6B9Z840</accession>
<dbReference type="Proteomes" id="UP000476411">
    <property type="component" value="Chromosome"/>
</dbReference>
<dbReference type="GO" id="GO:0005524">
    <property type="term" value="F:ATP binding"/>
    <property type="evidence" value="ECO:0007669"/>
    <property type="project" value="UniProtKB-KW"/>
</dbReference>
<keyword evidence="1" id="KW-0547">Nucleotide-binding</keyword>